<reference evidence="6 7" key="1">
    <citation type="submission" date="2021-05" db="EMBL/GenBank/DDBJ databases">
        <title>Molecular characterization for Shewanella algae harboring chromosomal blaOXA-55-like strains isolated from clinical and environment sample.</title>
        <authorList>
            <person name="Ohama Y."/>
            <person name="Aoki K."/>
            <person name="Harada S."/>
            <person name="Moriya K."/>
            <person name="Ishii Y."/>
            <person name="Tateda K."/>
        </authorList>
    </citation>
    <scope>NUCLEOTIDE SEQUENCE [LARGE SCALE GENOMIC DNA]</scope>
    <source>
        <strain evidence="6 7">LMG 23746</strain>
    </source>
</reference>
<name>A0ABQ4PMN6_9GAMM</name>
<dbReference type="SUPFAM" id="SSF46785">
    <property type="entry name" value="Winged helix' DNA-binding domain"/>
    <property type="match status" value="1"/>
</dbReference>
<evidence type="ECO:0000259" key="5">
    <source>
        <dbReference type="PROSITE" id="PS50931"/>
    </source>
</evidence>
<dbReference type="EMBL" id="BPFB01000038">
    <property type="protein sequence ID" value="GIU49429.1"/>
    <property type="molecule type" value="Genomic_DNA"/>
</dbReference>
<dbReference type="Pfam" id="PF03466">
    <property type="entry name" value="LysR_substrate"/>
    <property type="match status" value="1"/>
</dbReference>
<dbReference type="PROSITE" id="PS50931">
    <property type="entry name" value="HTH_LYSR"/>
    <property type="match status" value="1"/>
</dbReference>
<dbReference type="InterPro" id="IPR000847">
    <property type="entry name" value="LysR_HTH_N"/>
</dbReference>
<gene>
    <name evidence="6" type="ORF">TUM4630_28050</name>
</gene>
<evidence type="ECO:0000256" key="1">
    <source>
        <dbReference type="ARBA" id="ARBA00009437"/>
    </source>
</evidence>
<feature type="domain" description="HTH lysR-type" evidence="5">
    <location>
        <begin position="2"/>
        <end position="59"/>
    </location>
</feature>
<proteinExistence type="inferred from homology"/>
<dbReference type="Gene3D" id="1.10.10.10">
    <property type="entry name" value="Winged helix-like DNA-binding domain superfamily/Winged helix DNA-binding domain"/>
    <property type="match status" value="1"/>
</dbReference>
<organism evidence="6 7">
    <name type="scientific">Shewanella algidipiscicola</name>
    <dbReference type="NCBI Taxonomy" id="614070"/>
    <lineage>
        <taxon>Bacteria</taxon>
        <taxon>Pseudomonadati</taxon>
        <taxon>Pseudomonadota</taxon>
        <taxon>Gammaproteobacteria</taxon>
        <taxon>Alteromonadales</taxon>
        <taxon>Shewanellaceae</taxon>
        <taxon>Shewanella</taxon>
    </lineage>
</organism>
<dbReference type="CDD" id="cd05466">
    <property type="entry name" value="PBP2_LTTR_substrate"/>
    <property type="match status" value="1"/>
</dbReference>
<dbReference type="Pfam" id="PF00126">
    <property type="entry name" value="HTH_1"/>
    <property type="match status" value="1"/>
</dbReference>
<comment type="similarity">
    <text evidence="1">Belongs to the LysR transcriptional regulatory family.</text>
</comment>
<dbReference type="InterPro" id="IPR005119">
    <property type="entry name" value="LysR_subst-bd"/>
</dbReference>
<evidence type="ECO:0000256" key="3">
    <source>
        <dbReference type="ARBA" id="ARBA00023125"/>
    </source>
</evidence>
<keyword evidence="2" id="KW-0805">Transcription regulation</keyword>
<dbReference type="RefSeq" id="WP_119979382.1">
    <property type="nucleotide sequence ID" value="NZ_BPFB01000038.1"/>
</dbReference>
<evidence type="ECO:0000313" key="6">
    <source>
        <dbReference type="EMBL" id="GIU49429.1"/>
    </source>
</evidence>
<dbReference type="InterPro" id="IPR036390">
    <property type="entry name" value="WH_DNA-bd_sf"/>
</dbReference>
<dbReference type="Gene3D" id="3.40.190.290">
    <property type="match status" value="1"/>
</dbReference>
<evidence type="ECO:0000256" key="2">
    <source>
        <dbReference type="ARBA" id="ARBA00023015"/>
    </source>
</evidence>
<keyword evidence="3" id="KW-0238">DNA-binding</keyword>
<comment type="caution">
    <text evidence="6">The sequence shown here is derived from an EMBL/GenBank/DDBJ whole genome shotgun (WGS) entry which is preliminary data.</text>
</comment>
<dbReference type="Proteomes" id="UP000761574">
    <property type="component" value="Unassembled WGS sequence"/>
</dbReference>
<evidence type="ECO:0000313" key="7">
    <source>
        <dbReference type="Proteomes" id="UP000761574"/>
    </source>
</evidence>
<dbReference type="SUPFAM" id="SSF53850">
    <property type="entry name" value="Periplasmic binding protein-like II"/>
    <property type="match status" value="1"/>
</dbReference>
<dbReference type="InterPro" id="IPR036388">
    <property type="entry name" value="WH-like_DNA-bd_sf"/>
</dbReference>
<dbReference type="PANTHER" id="PTHR30126:SF98">
    <property type="entry name" value="HTH-TYPE TRANSCRIPTIONAL ACTIVATOR BAUR"/>
    <property type="match status" value="1"/>
</dbReference>
<keyword evidence="7" id="KW-1185">Reference proteome</keyword>
<accession>A0ABQ4PMN6</accession>
<dbReference type="PRINTS" id="PR00039">
    <property type="entry name" value="HTHLYSR"/>
</dbReference>
<evidence type="ECO:0000256" key="4">
    <source>
        <dbReference type="ARBA" id="ARBA00023163"/>
    </source>
</evidence>
<protein>
    <submittedName>
        <fullName evidence="6">LysR family transcriptional regulator</fullName>
    </submittedName>
</protein>
<sequence>MIEFRHLRNFNVLAKEQNYQKAAKRLNLAQPSLTRSIQRLESLLGAELLNRGHQSMSLTASGELVLSHSDTILDSVDTLRKELHYLQGKSSGHLLIGASPVPANTIIGPAIGRFVEQHPDVNVELKVATWQEHIQQLLLGKLSLMVTDITREALGHDALLQAFNLPSYDAIFCTRKTHPLAVKSELTLADIRDYPLAIPRNLPTGVMESFGDLFSPYRDDFAGLLRYDTFQPISSALQHSHMVALAPQISVIEEQRKPLLCALSPIDMPPLAVCFSIVTLKKQSCITTSRFVHQLISSVAELSLS</sequence>
<keyword evidence="4" id="KW-0804">Transcription</keyword>
<dbReference type="PANTHER" id="PTHR30126">
    <property type="entry name" value="HTH-TYPE TRANSCRIPTIONAL REGULATOR"/>
    <property type="match status" value="1"/>
</dbReference>